<dbReference type="PRINTS" id="PR00420">
    <property type="entry name" value="RNGMNOXGNASE"/>
</dbReference>
<dbReference type="EMBL" id="KV878699">
    <property type="protein sequence ID" value="OJJ66404.1"/>
    <property type="molecule type" value="Genomic_DNA"/>
</dbReference>
<dbReference type="OrthoDB" id="655030at2759"/>
<evidence type="ECO:0000313" key="6">
    <source>
        <dbReference type="EMBL" id="OJJ66404.1"/>
    </source>
</evidence>
<dbReference type="Gene3D" id="3.50.50.60">
    <property type="entry name" value="FAD/NAD(P)-binding domain"/>
    <property type="match status" value="1"/>
</dbReference>
<evidence type="ECO:0000256" key="4">
    <source>
        <dbReference type="ARBA" id="ARBA00023033"/>
    </source>
</evidence>
<dbReference type="InterPro" id="IPR002938">
    <property type="entry name" value="FAD-bd"/>
</dbReference>
<dbReference type="GO" id="GO:0046677">
    <property type="term" value="P:response to antibiotic"/>
    <property type="evidence" value="ECO:0007669"/>
    <property type="project" value="InterPro"/>
</dbReference>
<dbReference type="HAMAP" id="MF_00845">
    <property type="entry name" value="TetX_monooxygenase"/>
    <property type="match status" value="1"/>
</dbReference>
<sequence length="436" mass="48528">MTPPKIAVIGAGPAGLTLARLLQHNGIPCIVYEAEENRHARTQGGCLDIHEGSAQVALRECGLFEEFLAVARTEGEVLKIYQPDGTLLLDEGSDYGEKRPDSFNGRPEVDRVKLRNMLIDSLEWGSLRWSHKLKKVTTEATGTRLQYDLHFHDHTETGFDLVVGADGAWSKVRHLLTDTRPIFSGITGVDFKYSAIDEADPALAQRVGQGMCLTLGSHTTVLSQRNGDGCVRTYGFMRLPEDWHTTCGIDWAQPQQAKREFVDRYYDGFNDDSKNLMLDADDDLVPRPMYMLPIGHKWQHRAGLTLIGDAAHLMTPFAGVGVNVGMEDALELARAIIARKSSWEDGQPFTDANSLSAAVGQYEQAMFPRAEGYARETWMYLNLFFNERGGHAMCEHFAKAKEQAKVEAAVEKQPEETEQTAEIKQTVLVEKAISVE</sequence>
<name>A0A1L9U403_ASPBC</name>
<dbReference type="GO" id="GO:0004497">
    <property type="term" value="F:monooxygenase activity"/>
    <property type="evidence" value="ECO:0007669"/>
    <property type="project" value="UniProtKB-KW"/>
</dbReference>
<dbReference type="GeneID" id="93571468"/>
<dbReference type="VEuPathDB" id="FungiDB:ASPBRDRAFT_138275"/>
<keyword evidence="2" id="KW-0274">FAD</keyword>
<dbReference type="STRING" id="767769.A0A1L9U403"/>
<evidence type="ECO:0000259" key="5">
    <source>
        <dbReference type="Pfam" id="PF01494"/>
    </source>
</evidence>
<keyword evidence="7" id="KW-1185">Reference proteome</keyword>
<keyword evidence="4" id="KW-0503">Monooxygenase</keyword>
<dbReference type="PANTHER" id="PTHR46972">
    <property type="entry name" value="MONOOXYGENASE ASQM-RELATED"/>
    <property type="match status" value="1"/>
</dbReference>
<gene>
    <name evidence="6" type="ORF">ASPBRDRAFT_138275</name>
</gene>
<evidence type="ECO:0000256" key="2">
    <source>
        <dbReference type="ARBA" id="ARBA00022827"/>
    </source>
</evidence>
<dbReference type="OMA" id="YARETWM"/>
<proteinExistence type="inferred from homology"/>
<dbReference type="InterPro" id="IPR036188">
    <property type="entry name" value="FAD/NAD-bd_sf"/>
</dbReference>
<feature type="domain" description="FAD-binding" evidence="5">
    <location>
        <begin position="6"/>
        <end position="338"/>
    </location>
</feature>
<evidence type="ECO:0000256" key="3">
    <source>
        <dbReference type="ARBA" id="ARBA00023002"/>
    </source>
</evidence>
<keyword evidence="1" id="KW-0285">Flavoprotein</keyword>
<evidence type="ECO:0000256" key="1">
    <source>
        <dbReference type="ARBA" id="ARBA00022630"/>
    </source>
</evidence>
<dbReference type="Proteomes" id="UP000184499">
    <property type="component" value="Unassembled WGS sequence"/>
</dbReference>
<dbReference type="Pfam" id="PF01494">
    <property type="entry name" value="FAD_binding_3"/>
    <property type="match status" value="1"/>
</dbReference>
<dbReference type="AlphaFoldDB" id="A0A1L9U403"/>
<dbReference type="PANTHER" id="PTHR46972:SF1">
    <property type="entry name" value="FAD DEPENDENT OXIDOREDUCTASE DOMAIN-CONTAINING PROTEIN"/>
    <property type="match status" value="1"/>
</dbReference>
<reference evidence="7" key="1">
    <citation type="journal article" date="2017" name="Genome Biol.">
        <title>Comparative genomics reveals high biological diversity and specific adaptations in the industrially and medically important fungal genus Aspergillus.</title>
        <authorList>
            <person name="de Vries R.P."/>
            <person name="Riley R."/>
            <person name="Wiebenga A."/>
            <person name="Aguilar-Osorio G."/>
            <person name="Amillis S."/>
            <person name="Uchima C.A."/>
            <person name="Anderluh G."/>
            <person name="Asadollahi M."/>
            <person name="Askin M."/>
            <person name="Barry K."/>
            <person name="Battaglia E."/>
            <person name="Bayram O."/>
            <person name="Benocci T."/>
            <person name="Braus-Stromeyer S.A."/>
            <person name="Caldana C."/>
            <person name="Canovas D."/>
            <person name="Cerqueira G.C."/>
            <person name="Chen F."/>
            <person name="Chen W."/>
            <person name="Choi C."/>
            <person name="Clum A."/>
            <person name="Dos Santos R.A."/>
            <person name="Damasio A.R."/>
            <person name="Diallinas G."/>
            <person name="Emri T."/>
            <person name="Fekete E."/>
            <person name="Flipphi M."/>
            <person name="Freyberg S."/>
            <person name="Gallo A."/>
            <person name="Gournas C."/>
            <person name="Habgood R."/>
            <person name="Hainaut M."/>
            <person name="Harispe M.L."/>
            <person name="Henrissat B."/>
            <person name="Hilden K.S."/>
            <person name="Hope R."/>
            <person name="Hossain A."/>
            <person name="Karabika E."/>
            <person name="Karaffa L."/>
            <person name="Karanyi Z."/>
            <person name="Krasevec N."/>
            <person name="Kuo A."/>
            <person name="Kusch H."/>
            <person name="LaButti K."/>
            <person name="Lagendijk E.L."/>
            <person name="Lapidus A."/>
            <person name="Levasseur A."/>
            <person name="Lindquist E."/>
            <person name="Lipzen A."/>
            <person name="Logrieco A.F."/>
            <person name="MacCabe A."/>
            <person name="Maekelae M.R."/>
            <person name="Malavazi I."/>
            <person name="Melin P."/>
            <person name="Meyer V."/>
            <person name="Mielnichuk N."/>
            <person name="Miskei M."/>
            <person name="Molnar A.P."/>
            <person name="Mule G."/>
            <person name="Ngan C.Y."/>
            <person name="Orejas M."/>
            <person name="Orosz E."/>
            <person name="Ouedraogo J.P."/>
            <person name="Overkamp K.M."/>
            <person name="Park H.-S."/>
            <person name="Perrone G."/>
            <person name="Piumi F."/>
            <person name="Punt P.J."/>
            <person name="Ram A.F."/>
            <person name="Ramon A."/>
            <person name="Rauscher S."/>
            <person name="Record E."/>
            <person name="Riano-Pachon D.M."/>
            <person name="Robert V."/>
            <person name="Roehrig J."/>
            <person name="Ruller R."/>
            <person name="Salamov A."/>
            <person name="Salih N.S."/>
            <person name="Samson R.A."/>
            <person name="Sandor E."/>
            <person name="Sanguinetti M."/>
            <person name="Schuetze T."/>
            <person name="Sepcic K."/>
            <person name="Shelest E."/>
            <person name="Sherlock G."/>
            <person name="Sophianopoulou V."/>
            <person name="Squina F.M."/>
            <person name="Sun H."/>
            <person name="Susca A."/>
            <person name="Todd R.B."/>
            <person name="Tsang A."/>
            <person name="Unkles S.E."/>
            <person name="van de Wiele N."/>
            <person name="van Rossen-Uffink D."/>
            <person name="Oliveira J.V."/>
            <person name="Vesth T.C."/>
            <person name="Visser J."/>
            <person name="Yu J.-H."/>
            <person name="Zhou M."/>
            <person name="Andersen M.R."/>
            <person name="Archer D.B."/>
            <person name="Baker S.E."/>
            <person name="Benoit I."/>
            <person name="Brakhage A.A."/>
            <person name="Braus G.H."/>
            <person name="Fischer R."/>
            <person name="Frisvad J.C."/>
            <person name="Goldman G.H."/>
            <person name="Houbraken J."/>
            <person name="Oakley B."/>
            <person name="Pocsi I."/>
            <person name="Scazzocchio C."/>
            <person name="Seiboth B."/>
            <person name="vanKuyk P.A."/>
            <person name="Wortman J."/>
            <person name="Dyer P.S."/>
            <person name="Grigoriev I.V."/>
        </authorList>
    </citation>
    <scope>NUCLEOTIDE SEQUENCE [LARGE SCALE GENOMIC DNA]</scope>
    <source>
        <strain evidence="7">CBS 101740 / IMI 381727 / IBT 21946</strain>
    </source>
</reference>
<dbReference type="SUPFAM" id="SSF51905">
    <property type="entry name" value="FAD/NAD(P)-binding domain"/>
    <property type="match status" value="1"/>
</dbReference>
<protein>
    <recommendedName>
        <fullName evidence="5">FAD-binding domain-containing protein</fullName>
    </recommendedName>
</protein>
<dbReference type="RefSeq" id="XP_067473654.1">
    <property type="nucleotide sequence ID" value="XM_067618980.1"/>
</dbReference>
<dbReference type="GO" id="GO:0071949">
    <property type="term" value="F:FAD binding"/>
    <property type="evidence" value="ECO:0007669"/>
    <property type="project" value="InterPro"/>
</dbReference>
<accession>A0A1L9U403</accession>
<dbReference type="InterPro" id="IPR043683">
    <property type="entry name" value="TetX_monooxygenase"/>
</dbReference>
<evidence type="ECO:0000313" key="7">
    <source>
        <dbReference type="Proteomes" id="UP000184499"/>
    </source>
</evidence>
<keyword evidence="3" id="KW-0560">Oxidoreductase</keyword>
<organism evidence="6 7">
    <name type="scientific">Aspergillus brasiliensis (strain CBS 101740 / IMI 381727 / IBT 21946)</name>
    <dbReference type="NCBI Taxonomy" id="767769"/>
    <lineage>
        <taxon>Eukaryota</taxon>
        <taxon>Fungi</taxon>
        <taxon>Dikarya</taxon>
        <taxon>Ascomycota</taxon>
        <taxon>Pezizomycotina</taxon>
        <taxon>Eurotiomycetes</taxon>
        <taxon>Eurotiomycetidae</taxon>
        <taxon>Eurotiales</taxon>
        <taxon>Aspergillaceae</taxon>
        <taxon>Aspergillus</taxon>
        <taxon>Aspergillus subgen. Circumdati</taxon>
    </lineage>
</organism>